<keyword evidence="4" id="KW-0997">Cell inner membrane</keyword>
<reference evidence="10 11" key="1">
    <citation type="submission" date="2024-04" db="EMBL/GenBank/DDBJ databases">
        <title>Draft genome sequence of Thalassolituus maritimus NBRC 116585.</title>
        <authorList>
            <person name="Miyakawa T."/>
            <person name="Kusuya Y."/>
            <person name="Miura T."/>
        </authorList>
    </citation>
    <scope>NUCLEOTIDE SEQUENCE [LARGE SCALE GENOMIC DNA]</scope>
    <source>
        <strain evidence="10 11">5NW40-0001</strain>
    </source>
</reference>
<name>A0ABQ0A100_9GAMM</name>
<comment type="similarity">
    <text evidence="2">Belongs to the GSP F family.</text>
</comment>
<evidence type="ECO:0000256" key="5">
    <source>
        <dbReference type="ARBA" id="ARBA00022692"/>
    </source>
</evidence>
<feature type="transmembrane region" description="Helical" evidence="8">
    <location>
        <begin position="227"/>
        <end position="246"/>
    </location>
</feature>
<organism evidence="10 11">
    <name type="scientific">Thalassolituus maritimus</name>
    <dbReference type="NCBI Taxonomy" id="484498"/>
    <lineage>
        <taxon>Bacteria</taxon>
        <taxon>Pseudomonadati</taxon>
        <taxon>Pseudomonadota</taxon>
        <taxon>Gammaproteobacteria</taxon>
        <taxon>Oceanospirillales</taxon>
        <taxon>Oceanospirillaceae</taxon>
        <taxon>Thalassolituus</taxon>
    </lineage>
</organism>
<evidence type="ECO:0000256" key="6">
    <source>
        <dbReference type="ARBA" id="ARBA00022989"/>
    </source>
</evidence>
<evidence type="ECO:0000313" key="10">
    <source>
        <dbReference type="EMBL" id="GAA6146076.1"/>
    </source>
</evidence>
<comment type="caution">
    <text evidence="10">The sequence shown here is derived from an EMBL/GenBank/DDBJ whole genome shotgun (WGS) entry which is preliminary data.</text>
</comment>
<evidence type="ECO:0000256" key="8">
    <source>
        <dbReference type="SAM" id="Phobius"/>
    </source>
</evidence>
<evidence type="ECO:0000256" key="2">
    <source>
        <dbReference type="ARBA" id="ARBA00005745"/>
    </source>
</evidence>
<proteinExistence type="inferred from homology"/>
<keyword evidence="11" id="KW-1185">Reference proteome</keyword>
<dbReference type="Proteomes" id="UP001481413">
    <property type="component" value="Unassembled WGS sequence"/>
</dbReference>
<evidence type="ECO:0000256" key="7">
    <source>
        <dbReference type="ARBA" id="ARBA00023136"/>
    </source>
</evidence>
<feature type="domain" description="Type II secretion system protein GspF" evidence="9">
    <location>
        <begin position="74"/>
        <end position="197"/>
    </location>
</feature>
<keyword evidence="6 8" id="KW-1133">Transmembrane helix</keyword>
<dbReference type="InterPro" id="IPR003004">
    <property type="entry name" value="GspF/PilC"/>
</dbReference>
<keyword evidence="3" id="KW-1003">Cell membrane</keyword>
<dbReference type="PANTHER" id="PTHR30012:SF7">
    <property type="entry name" value="PROTEIN TRANSPORT PROTEIN HOFC HOMOLOG"/>
    <property type="match status" value="1"/>
</dbReference>
<dbReference type="Gene3D" id="1.20.81.30">
    <property type="entry name" value="Type II secretion system (T2SS), domain F"/>
    <property type="match status" value="2"/>
</dbReference>
<keyword evidence="7 8" id="KW-0472">Membrane</keyword>
<evidence type="ECO:0000256" key="3">
    <source>
        <dbReference type="ARBA" id="ARBA00022475"/>
    </source>
</evidence>
<evidence type="ECO:0000256" key="4">
    <source>
        <dbReference type="ARBA" id="ARBA00022519"/>
    </source>
</evidence>
<feature type="domain" description="Type II secretion system protein GspF" evidence="9">
    <location>
        <begin position="279"/>
        <end position="400"/>
    </location>
</feature>
<dbReference type="EMBL" id="BAABWH010000005">
    <property type="protein sequence ID" value="GAA6146076.1"/>
    <property type="molecule type" value="Genomic_DNA"/>
</dbReference>
<dbReference type="PRINTS" id="PR00812">
    <property type="entry name" value="BCTERIALGSPF"/>
</dbReference>
<sequence length="408" mass="44560">MAKQQKTSTFVWEGINRRGQPAKGELVALNSAYAKAQLRKQGIEPKKVKKAAEPLFGLRGKSSQKIKSSDITFFTRQMATMVKAGVPLVQSFDIVSDSADNKAMRSIISQVRDSVSSGNDFAYALRQQGKYFDDLTCNLIESGEQAGTLQTMLDKVALYKEKSEALKSKMKKAMMYPVITLLVAFAVTIILLVKVVPSFEQMFNNFGAELPAPTQFVVKLSEITQDYYLYVIAILVLGGTVFYQAYKKSPQFRDRIQASLLGLPVFGDLIMKAAVARYARVLSTTFAAGVPLVDALDSVSGAVGNAVYRDAVLSIKDDVASGQQIHSSMKSTKIFPNMIVQMTSIGEESGALDEMLSKAADYYEEEVDNAVDGLASMIEPAMMIFLGVVIGGLIVAMYLPIFQMGDVV</sequence>
<evidence type="ECO:0000313" key="11">
    <source>
        <dbReference type="Proteomes" id="UP001481413"/>
    </source>
</evidence>
<comment type="subcellular location">
    <subcellularLocation>
        <location evidence="1">Cell inner membrane</location>
        <topology evidence="1">Multi-pass membrane protein</topology>
    </subcellularLocation>
</comment>
<dbReference type="RefSeq" id="WP_353295237.1">
    <property type="nucleotide sequence ID" value="NZ_BAABWH010000005.1"/>
</dbReference>
<dbReference type="InterPro" id="IPR042094">
    <property type="entry name" value="T2SS_GspF_sf"/>
</dbReference>
<gene>
    <name evidence="10" type="ORF">NBRC116585_21940</name>
</gene>
<dbReference type="InterPro" id="IPR018076">
    <property type="entry name" value="T2SS_GspF_dom"/>
</dbReference>
<feature type="transmembrane region" description="Helical" evidence="8">
    <location>
        <begin position="173"/>
        <end position="193"/>
    </location>
</feature>
<accession>A0ABQ0A100</accession>
<dbReference type="Pfam" id="PF00482">
    <property type="entry name" value="T2SSF"/>
    <property type="match status" value="2"/>
</dbReference>
<evidence type="ECO:0000259" key="9">
    <source>
        <dbReference type="Pfam" id="PF00482"/>
    </source>
</evidence>
<dbReference type="PANTHER" id="PTHR30012">
    <property type="entry name" value="GENERAL SECRETION PATHWAY PROTEIN"/>
    <property type="match status" value="1"/>
</dbReference>
<feature type="transmembrane region" description="Helical" evidence="8">
    <location>
        <begin position="383"/>
        <end position="402"/>
    </location>
</feature>
<keyword evidence="5 8" id="KW-0812">Transmembrane</keyword>
<evidence type="ECO:0000256" key="1">
    <source>
        <dbReference type="ARBA" id="ARBA00004429"/>
    </source>
</evidence>
<protein>
    <submittedName>
        <fullName evidence="10">Type II secretion system F family protein</fullName>
    </submittedName>
</protein>